<evidence type="ECO:0000256" key="3">
    <source>
        <dbReference type="HAMAP-Rule" id="MF_00170"/>
    </source>
</evidence>
<sequence length="230" mass="23787">MSDDFKRQAAERAMEEIRDGMKVGIGTGSTAEHFVRALGRAVRAGLKVTGVPTSERTAALAREEGIPLSTLEDMPVLDVTVDGADEIDPDMALIKGGGGALLREKIVAAASGKMVVIADSGKLVQRLGKFPLPVEVVPFGLGATRIAVRAVLDSHGLTGEVSLRGGEDHPFVTDGGHYILDASLGAIPDAAKLAAELNLIPGVVETGLFIGLAAKAYVAGPQGVDVIMKD</sequence>
<accession>A0A0K6HZ17</accession>
<name>A0A0K6HZ17_9HYPH</name>
<evidence type="ECO:0000256" key="1">
    <source>
        <dbReference type="ARBA" id="ARBA00001713"/>
    </source>
</evidence>
<dbReference type="SUPFAM" id="SSF100950">
    <property type="entry name" value="NagB/RpiA/CoA transferase-like"/>
    <property type="match status" value="1"/>
</dbReference>
<dbReference type="PANTHER" id="PTHR43748:SF3">
    <property type="entry name" value="RIBOSE-5-PHOSPHATE ISOMERASE 3, CHLOROPLASTIC-RELATED"/>
    <property type="match status" value="1"/>
</dbReference>
<dbReference type="GO" id="GO:0009052">
    <property type="term" value="P:pentose-phosphate shunt, non-oxidative branch"/>
    <property type="evidence" value="ECO:0007669"/>
    <property type="project" value="UniProtKB-UniRule"/>
</dbReference>
<dbReference type="Gene3D" id="3.40.50.1360">
    <property type="match status" value="1"/>
</dbReference>
<dbReference type="InterPro" id="IPR037171">
    <property type="entry name" value="NagB/RpiA_transferase-like"/>
</dbReference>
<feature type="binding site" evidence="3">
    <location>
        <begin position="27"/>
        <end position="30"/>
    </location>
    <ligand>
        <name>substrate</name>
    </ligand>
</feature>
<dbReference type="InterPro" id="IPR050262">
    <property type="entry name" value="Ribose-5P_isomerase"/>
</dbReference>
<dbReference type="InterPro" id="IPR020672">
    <property type="entry name" value="Ribose5P_isomerase_typA_subgr"/>
</dbReference>
<organism evidence="4 5">
    <name type="scientific">Pannonibacter indicus</name>
    <dbReference type="NCBI Taxonomy" id="466044"/>
    <lineage>
        <taxon>Bacteria</taxon>
        <taxon>Pseudomonadati</taxon>
        <taxon>Pseudomonadota</taxon>
        <taxon>Alphaproteobacteria</taxon>
        <taxon>Hyphomicrobiales</taxon>
        <taxon>Stappiaceae</taxon>
        <taxon>Pannonibacter</taxon>
    </lineage>
</organism>
<evidence type="ECO:0000313" key="4">
    <source>
        <dbReference type="EMBL" id="CUA96277.1"/>
    </source>
</evidence>
<dbReference type="AlphaFoldDB" id="A0A0K6HZ17"/>
<feature type="active site" description="Proton acceptor" evidence="3">
    <location>
        <position position="104"/>
    </location>
</feature>
<dbReference type="NCBIfam" id="TIGR00021">
    <property type="entry name" value="rpiA"/>
    <property type="match status" value="1"/>
</dbReference>
<dbReference type="Pfam" id="PF06026">
    <property type="entry name" value="Rib_5-P_isom_A"/>
    <property type="match status" value="1"/>
</dbReference>
<dbReference type="PANTHER" id="PTHR43748">
    <property type="entry name" value="RIBOSE-5-PHOSPHATE ISOMERASE 3, CHLOROPLASTIC-RELATED"/>
    <property type="match status" value="1"/>
</dbReference>
<comment type="similarity">
    <text evidence="3">Belongs to the ribose 5-phosphate isomerase family.</text>
</comment>
<feature type="binding site" evidence="3">
    <location>
        <begin position="82"/>
        <end position="85"/>
    </location>
    <ligand>
        <name>substrate</name>
    </ligand>
</feature>
<comment type="pathway">
    <text evidence="3">Carbohydrate degradation; pentose phosphate pathway; D-ribose 5-phosphate from D-ribulose 5-phosphate (non-oxidative stage): step 1/1.</text>
</comment>
<evidence type="ECO:0000313" key="5">
    <source>
        <dbReference type="Proteomes" id="UP000183900"/>
    </source>
</evidence>
<dbReference type="EC" id="5.3.1.6" evidence="3"/>
<dbReference type="FunFam" id="3.40.50.1360:FF:000001">
    <property type="entry name" value="Ribose-5-phosphate isomerase A"/>
    <property type="match status" value="1"/>
</dbReference>
<dbReference type="RefSeq" id="WP_050471206.1">
    <property type="nucleotide sequence ID" value="NZ_CYHE01000005.1"/>
</dbReference>
<dbReference type="EMBL" id="CYHE01000005">
    <property type="protein sequence ID" value="CUA96277.1"/>
    <property type="molecule type" value="Genomic_DNA"/>
</dbReference>
<dbReference type="Proteomes" id="UP000183900">
    <property type="component" value="Unassembled WGS sequence"/>
</dbReference>
<feature type="binding site" evidence="3">
    <location>
        <begin position="95"/>
        <end position="98"/>
    </location>
    <ligand>
        <name>substrate</name>
    </ligand>
</feature>
<dbReference type="OrthoDB" id="5870696at2"/>
<protein>
    <recommendedName>
        <fullName evidence="3">Ribose-5-phosphate isomerase A</fullName>
        <ecNumber evidence="3">5.3.1.6</ecNumber>
    </recommendedName>
    <alternativeName>
        <fullName evidence="3">Phosphoriboisomerase A</fullName>
        <shortName evidence="3">PRI</shortName>
    </alternativeName>
</protein>
<dbReference type="GO" id="GO:0004751">
    <property type="term" value="F:ribose-5-phosphate isomerase activity"/>
    <property type="evidence" value="ECO:0007669"/>
    <property type="project" value="UniProtKB-UniRule"/>
</dbReference>
<keyword evidence="5" id="KW-1185">Reference proteome</keyword>
<dbReference type="SUPFAM" id="SSF75445">
    <property type="entry name" value="D-ribose-5-phosphate isomerase (RpiA), lid domain"/>
    <property type="match status" value="1"/>
</dbReference>
<dbReference type="InterPro" id="IPR004788">
    <property type="entry name" value="Ribose5P_isomerase_type_A"/>
</dbReference>
<comment type="subunit">
    <text evidence="3">Homodimer.</text>
</comment>
<proteinExistence type="inferred from homology"/>
<dbReference type="UniPathway" id="UPA00115">
    <property type="reaction ID" value="UER00412"/>
</dbReference>
<keyword evidence="2 3" id="KW-0413">Isomerase</keyword>
<comment type="function">
    <text evidence="3">Catalyzes the reversible conversion of ribose-5-phosphate to ribulose 5-phosphate.</text>
</comment>
<comment type="catalytic activity">
    <reaction evidence="1 3">
        <text>aldehydo-D-ribose 5-phosphate = D-ribulose 5-phosphate</text>
        <dbReference type="Rhea" id="RHEA:14657"/>
        <dbReference type="ChEBI" id="CHEBI:58121"/>
        <dbReference type="ChEBI" id="CHEBI:58273"/>
        <dbReference type="EC" id="5.3.1.6"/>
    </reaction>
</comment>
<dbReference type="HAMAP" id="MF_00170">
    <property type="entry name" value="Rib_5P_isom_A"/>
    <property type="match status" value="1"/>
</dbReference>
<dbReference type="CDD" id="cd01398">
    <property type="entry name" value="RPI_A"/>
    <property type="match status" value="1"/>
</dbReference>
<evidence type="ECO:0000256" key="2">
    <source>
        <dbReference type="ARBA" id="ARBA00023235"/>
    </source>
</evidence>
<reference evidence="5" key="1">
    <citation type="submission" date="2015-08" db="EMBL/GenBank/DDBJ databases">
        <authorList>
            <person name="Varghese N."/>
        </authorList>
    </citation>
    <scope>NUCLEOTIDE SEQUENCE [LARGE SCALE GENOMIC DNA]</scope>
    <source>
        <strain evidence="5">DSM 23407</strain>
    </source>
</reference>
<feature type="binding site" evidence="3">
    <location>
        <position position="122"/>
    </location>
    <ligand>
        <name>substrate</name>
    </ligand>
</feature>
<dbReference type="Gene3D" id="3.30.70.260">
    <property type="match status" value="1"/>
</dbReference>
<gene>
    <name evidence="3" type="primary">rpiA</name>
    <name evidence="4" type="ORF">Ga0061067_10596</name>
</gene>
<dbReference type="NCBIfam" id="NF001924">
    <property type="entry name" value="PRK00702.1"/>
    <property type="match status" value="1"/>
</dbReference>